<keyword evidence="3" id="KW-1185">Reference proteome</keyword>
<dbReference type="Proteomes" id="UP000308528">
    <property type="component" value="Unassembled WGS sequence"/>
</dbReference>
<accession>A0A4S4NMX0</accession>
<feature type="domain" description="Spore protein YkvP/CgeB glycosyl transferase-like" evidence="1">
    <location>
        <begin position="210"/>
        <end position="355"/>
    </location>
</feature>
<dbReference type="EMBL" id="SRSF01000001">
    <property type="protein sequence ID" value="THH41172.1"/>
    <property type="molecule type" value="Genomic_DNA"/>
</dbReference>
<evidence type="ECO:0000313" key="2">
    <source>
        <dbReference type="EMBL" id="THH41172.1"/>
    </source>
</evidence>
<dbReference type="Gene3D" id="3.40.50.2000">
    <property type="entry name" value="Glycogen Phosphorylase B"/>
    <property type="match status" value="1"/>
</dbReference>
<keyword evidence="2" id="KW-0808">Transferase</keyword>
<protein>
    <submittedName>
        <fullName evidence="2">Glycosyltransferase</fullName>
    </submittedName>
</protein>
<dbReference type="InterPro" id="IPR055259">
    <property type="entry name" value="YkvP/CgeB_Glyco_trans-like"/>
</dbReference>
<dbReference type="RefSeq" id="WP_136455998.1">
    <property type="nucleotide sequence ID" value="NZ_SRSF01000001.1"/>
</dbReference>
<comment type="caution">
    <text evidence="2">The sequence shown here is derived from an EMBL/GenBank/DDBJ whole genome shotgun (WGS) entry which is preliminary data.</text>
</comment>
<evidence type="ECO:0000259" key="1">
    <source>
        <dbReference type="Pfam" id="PF13524"/>
    </source>
</evidence>
<dbReference type="AlphaFoldDB" id="A0A4S4NMX0"/>
<evidence type="ECO:0000313" key="3">
    <source>
        <dbReference type="Proteomes" id="UP000308528"/>
    </source>
</evidence>
<dbReference type="SUPFAM" id="SSF53756">
    <property type="entry name" value="UDP-Glycosyltransferase/glycogen phosphorylase"/>
    <property type="match status" value="1"/>
</dbReference>
<reference evidence="2 3" key="1">
    <citation type="submission" date="2019-04" db="EMBL/GenBank/DDBJ databases">
        <title>Lewinella litorea sp. nov., isolated from a marine sand.</title>
        <authorList>
            <person name="Yoon J.-H."/>
        </authorList>
    </citation>
    <scope>NUCLEOTIDE SEQUENCE [LARGE SCALE GENOMIC DNA]</scope>
    <source>
        <strain evidence="2 3">HSMS-39</strain>
    </source>
</reference>
<organism evidence="2 3">
    <name type="scientific">Neolewinella litorea</name>
    <dbReference type="NCBI Taxonomy" id="2562452"/>
    <lineage>
        <taxon>Bacteria</taxon>
        <taxon>Pseudomonadati</taxon>
        <taxon>Bacteroidota</taxon>
        <taxon>Saprospiria</taxon>
        <taxon>Saprospirales</taxon>
        <taxon>Lewinellaceae</taxon>
        <taxon>Neolewinella</taxon>
    </lineage>
</organism>
<sequence length="362" mass="40788">MNLSEQTLDLVIIGRSILSSHVNPTAQLYRGLINELSHYGHRTTYLEPLDRQARAPRDMFKSPYCEVWSYESIEVLLREYLPAIASADLVMLGSGVPGADRIAQWIANEARGIKLYYDTDLSRTLNSLDANSTCPLCLSPASVTAFNMYLSTTGGPALQRLCADYAVRNVRPLYESIDPFAFYRMDIEKTYDLGFIGTYKAERSTLLDDLLLKPAAMTPNRRFALAGEGYPADIVVPDNLTYLEHLPETNRVDFYNRQSCTLIIGQSNRRRFGYTPTVQLLAAAACGVPILSDAWTGLDEFFEHNRDIFCVHDHHEVLDVLYGTDEATKRKVGANARERVLSTHTTAQRARQLLAYWEEIAD</sequence>
<gene>
    <name evidence="2" type="ORF">E4021_00820</name>
</gene>
<dbReference type="Pfam" id="PF13524">
    <property type="entry name" value="Glyco_trans_1_2"/>
    <property type="match status" value="1"/>
</dbReference>
<proteinExistence type="predicted"/>
<name>A0A4S4NMX0_9BACT</name>
<dbReference type="OrthoDB" id="9813806at2"/>
<dbReference type="GO" id="GO:0016740">
    <property type="term" value="F:transferase activity"/>
    <property type="evidence" value="ECO:0007669"/>
    <property type="project" value="UniProtKB-KW"/>
</dbReference>